<proteinExistence type="inferred from homology"/>
<dbReference type="STRING" id="573024.SAMN05216208_0524"/>
<evidence type="ECO:0000256" key="2">
    <source>
        <dbReference type="PIRSR" id="PIRSR000193-1"/>
    </source>
</evidence>
<comment type="similarity">
    <text evidence="1">Belongs to the pyrroline-5-carboxylate reductase family.</text>
</comment>
<organism evidence="5 6">
    <name type="scientific">Roseovarius nanhaiticus</name>
    <dbReference type="NCBI Taxonomy" id="573024"/>
    <lineage>
        <taxon>Bacteria</taxon>
        <taxon>Pseudomonadati</taxon>
        <taxon>Pseudomonadota</taxon>
        <taxon>Alphaproteobacteria</taxon>
        <taxon>Rhodobacterales</taxon>
        <taxon>Roseobacteraceae</taxon>
        <taxon>Roseovarius</taxon>
    </lineage>
</organism>
<dbReference type="SUPFAM" id="SSF51735">
    <property type="entry name" value="NAD(P)-binding Rossmann-fold domains"/>
    <property type="match status" value="1"/>
</dbReference>
<dbReference type="SUPFAM" id="SSF48179">
    <property type="entry name" value="6-phosphogluconate dehydrogenase C-terminal domain-like"/>
    <property type="match status" value="1"/>
</dbReference>
<accession>A0A1N7G2S7</accession>
<dbReference type="Pfam" id="PF03807">
    <property type="entry name" value="F420_oxidored"/>
    <property type="match status" value="1"/>
</dbReference>
<dbReference type="AlphaFoldDB" id="A0A1N7G2S7"/>
<evidence type="ECO:0000259" key="4">
    <source>
        <dbReference type="Pfam" id="PF14748"/>
    </source>
</evidence>
<dbReference type="EMBL" id="FTNV01000001">
    <property type="protein sequence ID" value="SIS06882.1"/>
    <property type="molecule type" value="Genomic_DNA"/>
</dbReference>
<dbReference type="PIRSF" id="PIRSF000193">
    <property type="entry name" value="Pyrrol-5-carb_rd"/>
    <property type="match status" value="1"/>
</dbReference>
<dbReference type="Gene3D" id="1.10.3730.10">
    <property type="entry name" value="ProC C-terminal domain-like"/>
    <property type="match status" value="1"/>
</dbReference>
<name>A0A1N7G2S7_9RHOB</name>
<feature type="binding site" evidence="2">
    <location>
        <begin position="101"/>
        <end position="104"/>
    </location>
    <ligand>
        <name>NADP(+)</name>
        <dbReference type="ChEBI" id="CHEBI:58349"/>
    </ligand>
</feature>
<keyword evidence="6" id="KW-1185">Reference proteome</keyword>
<dbReference type="InterPro" id="IPR008927">
    <property type="entry name" value="6-PGluconate_DH-like_C_sf"/>
</dbReference>
<feature type="binding site" evidence="2">
    <location>
        <position position="88"/>
    </location>
    <ligand>
        <name>NADPH</name>
        <dbReference type="ChEBI" id="CHEBI:57783"/>
    </ligand>
</feature>
<dbReference type="Pfam" id="PF14748">
    <property type="entry name" value="P5CR_dimer"/>
    <property type="match status" value="1"/>
</dbReference>
<gene>
    <name evidence="5" type="ORF">SAMN05421666_1612</name>
</gene>
<dbReference type="InterPro" id="IPR029036">
    <property type="entry name" value="P5CR_dimer"/>
</dbReference>
<sequence>MGPGASSAAHAWRPGLAIADVMRSMTACKTLLGRSDMKLGVIGVGHLAVAMLHGLLRAGHAPRSIMLSPRGQGRHLAQTRDFALAQDNAQIVAECDLVLLAVRPDDAPGAVRGLPWRSGQVLLSACAGVPIAALEAGPAQVMRIMPITASKLGASPTLAYPDLPEARALLDAIGTTIALRSEDEFEAATVSAAMYGWAQALIRTGANWTAAHGIDADDARQLVARSFTAAGRMIAEEDAPMDEILDSLCTPGGITRQGIDQLEDKAVPEAWEGACDAILARLRG</sequence>
<dbReference type="InterPro" id="IPR053790">
    <property type="entry name" value="P5CR-like_CS"/>
</dbReference>
<dbReference type="InterPro" id="IPR000304">
    <property type="entry name" value="Pyrroline-COOH_reductase"/>
</dbReference>
<feature type="domain" description="Pyrroline-5-carboxylate reductase dimerisation" evidence="4">
    <location>
        <begin position="187"/>
        <end position="282"/>
    </location>
</feature>
<reference evidence="5 6" key="1">
    <citation type="submission" date="2017-01" db="EMBL/GenBank/DDBJ databases">
        <authorList>
            <person name="Mah S.A."/>
            <person name="Swanson W.J."/>
            <person name="Moy G.W."/>
            <person name="Vacquier V.D."/>
        </authorList>
    </citation>
    <scope>NUCLEOTIDE SEQUENCE [LARGE SCALE GENOMIC DNA]</scope>
    <source>
        <strain evidence="5 6">DSM 29590</strain>
    </source>
</reference>
<dbReference type="PANTHER" id="PTHR11645:SF13">
    <property type="entry name" value="PYRROLINE-5-CARBOXYLATE REDUCTASE CATALYTIC N-TERMINAL DOMAIN-CONTAINING PROTEIN"/>
    <property type="match status" value="1"/>
</dbReference>
<evidence type="ECO:0000313" key="5">
    <source>
        <dbReference type="EMBL" id="SIS06882.1"/>
    </source>
</evidence>
<feature type="binding site" evidence="2">
    <location>
        <begin position="42"/>
        <end position="47"/>
    </location>
    <ligand>
        <name>NADP(+)</name>
        <dbReference type="ChEBI" id="CHEBI:58349"/>
    </ligand>
</feature>
<evidence type="ECO:0000256" key="1">
    <source>
        <dbReference type="ARBA" id="ARBA00005525"/>
    </source>
</evidence>
<dbReference type="GO" id="GO:0004735">
    <property type="term" value="F:pyrroline-5-carboxylate reductase activity"/>
    <property type="evidence" value="ECO:0007669"/>
    <property type="project" value="InterPro"/>
</dbReference>
<feature type="domain" description="Pyrroline-5-carboxylate reductase catalytic N-terminal" evidence="3">
    <location>
        <begin position="38"/>
        <end position="128"/>
    </location>
</feature>
<evidence type="ECO:0000313" key="6">
    <source>
        <dbReference type="Proteomes" id="UP000186019"/>
    </source>
</evidence>
<dbReference type="PROSITE" id="PS00521">
    <property type="entry name" value="P5CR"/>
    <property type="match status" value="1"/>
</dbReference>
<evidence type="ECO:0000259" key="3">
    <source>
        <dbReference type="Pfam" id="PF03807"/>
    </source>
</evidence>
<dbReference type="InterPro" id="IPR036291">
    <property type="entry name" value="NAD(P)-bd_dom_sf"/>
</dbReference>
<dbReference type="Gene3D" id="3.40.50.720">
    <property type="entry name" value="NAD(P)-binding Rossmann-like Domain"/>
    <property type="match status" value="1"/>
</dbReference>
<protein>
    <submittedName>
        <fullName evidence="5">Pyrroline-5-carboxylate reductase</fullName>
    </submittedName>
</protein>
<dbReference type="InterPro" id="IPR028939">
    <property type="entry name" value="P5C_Rdtase_cat_N"/>
</dbReference>
<dbReference type="GO" id="GO:0055129">
    <property type="term" value="P:L-proline biosynthetic process"/>
    <property type="evidence" value="ECO:0007669"/>
    <property type="project" value="TreeGrafter"/>
</dbReference>
<dbReference type="Proteomes" id="UP000186019">
    <property type="component" value="Unassembled WGS sequence"/>
</dbReference>
<keyword evidence="2" id="KW-0521">NADP</keyword>
<dbReference type="PANTHER" id="PTHR11645">
    <property type="entry name" value="PYRROLINE-5-CARBOXYLATE REDUCTASE"/>
    <property type="match status" value="1"/>
</dbReference>